<evidence type="ECO:0000256" key="1">
    <source>
        <dbReference type="SAM" id="Phobius"/>
    </source>
</evidence>
<keyword evidence="3" id="KW-1185">Reference proteome</keyword>
<dbReference type="KEGG" id="alkq:M9189_01490"/>
<feature type="transmembrane region" description="Helical" evidence="1">
    <location>
        <begin position="42"/>
        <end position="63"/>
    </location>
</feature>
<keyword evidence="1" id="KW-0472">Membrane</keyword>
<accession>A0A9J6ZS33</accession>
<keyword evidence="1" id="KW-0812">Transmembrane</keyword>
<sequence length="224" mass="24967">MKGEEQSNLGDAARAAALEKELMRLKSINRKQSVKYNRLKKIFFFTNIFIIILFVMMFSYRMIHWPESNTESKAMVSAVQLPEQIENTQNDTDSIVVTSLQPEVATEDMISFYVPADGILFSVQIGAYTGVDMSPYSLNLLSIKQYSYQDINQLSVGIFQDYNKAVSFRDLMLQIGFNDSFIIATLNGKRIPVQEALAIKSTASTGQTFPTSDAGHADPGASGF</sequence>
<organism evidence="2 3">
    <name type="scientific">Xiashengella succiniciproducens</name>
    <dbReference type="NCBI Taxonomy" id="2949635"/>
    <lineage>
        <taxon>Bacteria</taxon>
        <taxon>Pseudomonadati</taxon>
        <taxon>Bacteroidota</taxon>
        <taxon>Bacteroidia</taxon>
        <taxon>Marinilabiliales</taxon>
        <taxon>Marinilabiliaceae</taxon>
        <taxon>Xiashengella</taxon>
    </lineage>
</organism>
<dbReference type="RefSeq" id="WP_250724144.1">
    <property type="nucleotide sequence ID" value="NZ_CP098400.1"/>
</dbReference>
<reference evidence="2" key="2">
    <citation type="submission" date="2022-06" db="EMBL/GenBank/DDBJ databases">
        <title>Xiashengella guii gen. nov. sp. nov., a bacterium isolated form anaerobic digestion tank.</title>
        <authorList>
            <person name="Huang H."/>
        </authorList>
    </citation>
    <scope>NUCLEOTIDE SEQUENCE</scope>
    <source>
        <strain evidence="2">Ai-910</strain>
    </source>
</reference>
<reference evidence="2" key="1">
    <citation type="submission" date="2022-05" db="EMBL/GenBank/DDBJ databases">
        <authorList>
            <person name="Sun X."/>
        </authorList>
    </citation>
    <scope>NUCLEOTIDE SEQUENCE</scope>
    <source>
        <strain evidence="2">Ai-910</strain>
    </source>
</reference>
<evidence type="ECO:0000313" key="2">
    <source>
        <dbReference type="EMBL" id="URW80032.1"/>
    </source>
</evidence>
<gene>
    <name evidence="2" type="ORF">M9189_01490</name>
</gene>
<dbReference type="EMBL" id="CP098400">
    <property type="protein sequence ID" value="URW80032.1"/>
    <property type="molecule type" value="Genomic_DNA"/>
</dbReference>
<name>A0A9J6ZS33_9BACT</name>
<protein>
    <submittedName>
        <fullName evidence="2">Uncharacterized protein</fullName>
    </submittedName>
</protein>
<dbReference type="AlphaFoldDB" id="A0A9J6ZS33"/>
<evidence type="ECO:0000313" key="3">
    <source>
        <dbReference type="Proteomes" id="UP001056426"/>
    </source>
</evidence>
<dbReference type="Proteomes" id="UP001056426">
    <property type="component" value="Chromosome"/>
</dbReference>
<keyword evidence="1" id="KW-1133">Transmembrane helix</keyword>
<proteinExistence type="predicted"/>